<dbReference type="EMBL" id="JACATE010000007">
    <property type="protein sequence ID" value="NWJ28758.1"/>
    <property type="molecule type" value="Genomic_DNA"/>
</dbReference>
<sequence length="854" mass="98570">MQVNVTEIEKIESMPPSMLVSAAYDNISKSVVLKFYEPKSQKLILWKDETGHKPYCYSRLAPEELDFLQERDDVLEIKTVQRYDLLKDKEIDMSKIIVADPLAIGGTAGDKSIRNIIETWESDIKYYENYLYDRKLIVGKYYEIKDGKLDQKAVELEIPTEVKIALKSLLWDKVDSESMVDPEQFKKFILEWADLLNQPIPKIKRLSVDIEVESVIGRIPDPKVAEKKVTAIGFKGSDGFDQIFVLKTEGTEEGTNELDQSIKIVFYDLDKEKEMIQDAFDIIKEFPFVITYNGDEFDLPYLYNRAERLGIKNSMNPLYMMRNSATLKKGVHLDLYRTFSNRAFQIYVFSQKYTNFSLNSVSKALIGKEKIDYGLEFDQLTLYQTANYCYNDALLTYELTSFNNDLLMNMLVIIARIGRMPIDDFARMGVSQWIRSLFYYEHRKRNYLIPKREELERRSEGVLSDAVIKDKKFRGGLVIDPKEGIHFDVVVMDFASLYPSIIKVRNISYETVRCPHEECKKNTIPQTNHWTCSKKNGLTSMIIGSLRDLRVNYYKNLSKKESLTDEQRQQYSVISQALKVILNASYGVMGAEIFPLYFLPAAEATTAIGRHTILETIKKCEEIGIEVLYGDTDSLFIKKPTEEQIQQVIEQAKKDHGVDLEIDKTYRYCVLSNRKKNYLGVTKDGKVDVKGLTGKKSHTPPFIKKLFYDLLDVLSKVQTMDDFKNAKKEISEKIAICSKKLEAKEIPLEDLTFNVMLSKSISEYTKTIPQHVRAAKQLESIREVKKGDIISYIKILNKPGVKPVEMAKKEEIDSKKYMEFLESTLEQITSSMDLDFDTILGKPKQTGLDEFFWS</sequence>
<dbReference type="InterPro" id="IPR017964">
    <property type="entry name" value="DNA-dir_DNA_pol_B_CS"/>
</dbReference>
<dbReference type="PANTHER" id="PTHR10322:SF20">
    <property type="entry name" value="DNA POLYMERASE 1"/>
    <property type="match status" value="1"/>
</dbReference>
<dbReference type="GO" id="GO:0003887">
    <property type="term" value="F:DNA-directed DNA polymerase activity"/>
    <property type="evidence" value="ECO:0007669"/>
    <property type="project" value="UniProtKB-KW"/>
</dbReference>
<evidence type="ECO:0000256" key="4">
    <source>
        <dbReference type="ARBA" id="ARBA00022932"/>
    </source>
</evidence>
<comment type="catalytic activity">
    <reaction evidence="6 7">
        <text>DNA(n) + a 2'-deoxyribonucleoside 5'-triphosphate = DNA(n+1) + diphosphate</text>
        <dbReference type="Rhea" id="RHEA:22508"/>
        <dbReference type="Rhea" id="RHEA-COMP:17339"/>
        <dbReference type="Rhea" id="RHEA-COMP:17340"/>
        <dbReference type="ChEBI" id="CHEBI:33019"/>
        <dbReference type="ChEBI" id="CHEBI:61560"/>
        <dbReference type="ChEBI" id="CHEBI:173112"/>
        <dbReference type="EC" id="2.7.7.7"/>
    </reaction>
</comment>
<evidence type="ECO:0000256" key="3">
    <source>
        <dbReference type="ARBA" id="ARBA00022695"/>
    </source>
</evidence>
<keyword evidence="7" id="KW-0235">DNA replication</keyword>
<dbReference type="Gene3D" id="3.30.420.10">
    <property type="entry name" value="Ribonuclease H-like superfamily/Ribonuclease H"/>
    <property type="match status" value="1"/>
</dbReference>
<evidence type="ECO:0000256" key="6">
    <source>
        <dbReference type="ARBA" id="ARBA00049244"/>
    </source>
</evidence>
<dbReference type="InterPro" id="IPR023211">
    <property type="entry name" value="DNA_pol_palm_dom_sf"/>
</dbReference>
<dbReference type="PANTHER" id="PTHR10322">
    <property type="entry name" value="DNA POLYMERASE CATALYTIC SUBUNIT"/>
    <property type="match status" value="1"/>
</dbReference>
<accession>A0A7K4MHU7</accession>
<dbReference type="InterPro" id="IPR050240">
    <property type="entry name" value="DNA_pol_type-B"/>
</dbReference>
<evidence type="ECO:0000259" key="8">
    <source>
        <dbReference type="Pfam" id="PF00136"/>
    </source>
</evidence>
<reference evidence="10 11" key="1">
    <citation type="journal article" date="2019" name="Environ. Microbiol.">
        <title>Genomics insights into ecotype formation of ammonia-oxidizing archaea in the deep ocean.</title>
        <authorList>
            <person name="Wang Y."/>
            <person name="Huang J.M."/>
            <person name="Cui G.J."/>
            <person name="Nunoura T."/>
            <person name="Takaki Y."/>
            <person name="Li W.L."/>
            <person name="Li J."/>
            <person name="Gao Z.M."/>
            <person name="Takai K."/>
            <person name="Zhang A.Q."/>
            <person name="Stepanauskas R."/>
        </authorList>
    </citation>
    <scope>NUCLEOTIDE SEQUENCE [LARGE SCALE GENOMIC DNA]</scope>
    <source>
        <strain evidence="10 11">T1L11</strain>
    </source>
</reference>
<feature type="domain" description="DNA-directed DNA polymerase family B multifunctional" evidence="8">
    <location>
        <begin position="431"/>
        <end position="816"/>
    </location>
</feature>
<dbReference type="FunFam" id="1.10.287.690:FF:000011">
    <property type="entry name" value="DNA polymerase"/>
    <property type="match status" value="1"/>
</dbReference>
<evidence type="ECO:0000256" key="5">
    <source>
        <dbReference type="ARBA" id="ARBA00023125"/>
    </source>
</evidence>
<dbReference type="InterPro" id="IPR006133">
    <property type="entry name" value="DNA-dir_DNA_pol_B_exonuc"/>
</dbReference>
<dbReference type="PRINTS" id="PR00106">
    <property type="entry name" value="DNAPOLB"/>
</dbReference>
<keyword evidence="3 7" id="KW-0548">Nucleotidyltransferase</keyword>
<dbReference type="Gene3D" id="3.90.1600.10">
    <property type="entry name" value="Palm domain of DNA polymerase"/>
    <property type="match status" value="1"/>
</dbReference>
<dbReference type="FunFam" id="3.30.342.10:FF:000027">
    <property type="entry name" value="DNA polymerase"/>
    <property type="match status" value="1"/>
</dbReference>
<name>A0A7K4MHU7_9ARCH</name>
<dbReference type="InterPro" id="IPR006172">
    <property type="entry name" value="DNA-dir_DNA_pol_B"/>
</dbReference>
<dbReference type="GO" id="GO:0006261">
    <property type="term" value="P:DNA-templated DNA replication"/>
    <property type="evidence" value="ECO:0007669"/>
    <property type="project" value="TreeGrafter"/>
</dbReference>
<dbReference type="Pfam" id="PF03104">
    <property type="entry name" value="DNA_pol_B_exo1"/>
    <property type="match status" value="1"/>
</dbReference>
<dbReference type="Gene3D" id="1.10.287.1390">
    <property type="match status" value="2"/>
</dbReference>
<dbReference type="InterPro" id="IPR043502">
    <property type="entry name" value="DNA/RNA_pol_sf"/>
</dbReference>
<feature type="domain" description="DNA-directed DNA polymerase family B exonuclease" evidence="9">
    <location>
        <begin position="118"/>
        <end position="347"/>
    </location>
</feature>
<dbReference type="AlphaFoldDB" id="A0A7K4MHU7"/>
<dbReference type="GO" id="GO:0003677">
    <property type="term" value="F:DNA binding"/>
    <property type="evidence" value="ECO:0007669"/>
    <property type="project" value="UniProtKB-KW"/>
</dbReference>
<dbReference type="FunFam" id="3.30.420.10:FF:000208">
    <property type="entry name" value="DNA polymerase"/>
    <property type="match status" value="1"/>
</dbReference>
<dbReference type="NCBIfam" id="NF004417">
    <property type="entry name" value="PRK05761.1-3"/>
    <property type="match status" value="1"/>
</dbReference>
<dbReference type="Proteomes" id="UP000563820">
    <property type="component" value="Unassembled WGS sequence"/>
</dbReference>
<evidence type="ECO:0000313" key="10">
    <source>
        <dbReference type="EMBL" id="NWJ28758.1"/>
    </source>
</evidence>
<evidence type="ECO:0000313" key="11">
    <source>
        <dbReference type="Proteomes" id="UP000563820"/>
    </source>
</evidence>
<evidence type="ECO:0000256" key="7">
    <source>
        <dbReference type="RuleBase" id="RU000442"/>
    </source>
</evidence>
<evidence type="ECO:0000256" key="1">
    <source>
        <dbReference type="ARBA" id="ARBA00005755"/>
    </source>
</evidence>
<evidence type="ECO:0000256" key="2">
    <source>
        <dbReference type="ARBA" id="ARBA00022679"/>
    </source>
</evidence>
<organism evidence="10 11">
    <name type="scientific">Marine Group I thaumarchaeote</name>
    <dbReference type="NCBI Taxonomy" id="2511932"/>
    <lineage>
        <taxon>Archaea</taxon>
        <taxon>Nitrososphaerota</taxon>
        <taxon>Marine Group I</taxon>
    </lineage>
</organism>
<dbReference type="PROSITE" id="PS00116">
    <property type="entry name" value="DNA_POLYMERASE_B"/>
    <property type="match status" value="1"/>
</dbReference>
<keyword evidence="2 7" id="KW-0808">Transferase</keyword>
<keyword evidence="5 7" id="KW-0238">DNA-binding</keyword>
<dbReference type="EC" id="2.7.7.7" evidence="7"/>
<comment type="similarity">
    <text evidence="1 7">Belongs to the DNA polymerase type-B family.</text>
</comment>
<dbReference type="InterPro" id="IPR006134">
    <property type="entry name" value="DNA-dir_DNA_pol_B_multi_dom"/>
</dbReference>
<protein>
    <recommendedName>
        <fullName evidence="7">DNA polymerase</fullName>
        <ecNumber evidence="7">2.7.7.7</ecNumber>
    </recommendedName>
</protein>
<evidence type="ECO:0000259" key="9">
    <source>
        <dbReference type="Pfam" id="PF03104"/>
    </source>
</evidence>
<keyword evidence="4 7" id="KW-0239">DNA-directed DNA polymerase</keyword>
<proteinExistence type="inferred from homology"/>
<dbReference type="SMART" id="SM00486">
    <property type="entry name" value="POLBc"/>
    <property type="match status" value="1"/>
</dbReference>
<dbReference type="Pfam" id="PF00136">
    <property type="entry name" value="DNA_pol_B"/>
    <property type="match status" value="1"/>
</dbReference>
<dbReference type="Gene3D" id="3.30.342.10">
    <property type="entry name" value="DNA Polymerase, chain B, domain 1"/>
    <property type="match status" value="1"/>
</dbReference>
<dbReference type="CDD" id="cd05783">
    <property type="entry name" value="DNA_polB_B1_exo"/>
    <property type="match status" value="1"/>
</dbReference>
<gene>
    <name evidence="10" type="ORF">HX848_05155</name>
</gene>
<dbReference type="GO" id="GO:0000166">
    <property type="term" value="F:nucleotide binding"/>
    <property type="evidence" value="ECO:0007669"/>
    <property type="project" value="InterPro"/>
</dbReference>
<dbReference type="SUPFAM" id="SSF56672">
    <property type="entry name" value="DNA/RNA polymerases"/>
    <property type="match status" value="1"/>
</dbReference>
<dbReference type="InterPro" id="IPR036397">
    <property type="entry name" value="RNaseH_sf"/>
</dbReference>
<dbReference type="SUPFAM" id="SSF53098">
    <property type="entry name" value="Ribonuclease H-like"/>
    <property type="match status" value="1"/>
</dbReference>
<dbReference type="InterPro" id="IPR012337">
    <property type="entry name" value="RNaseH-like_sf"/>
</dbReference>
<comment type="caution">
    <text evidence="10">The sequence shown here is derived from an EMBL/GenBank/DDBJ whole genome shotgun (WGS) entry which is preliminary data.</text>
</comment>
<dbReference type="Gene3D" id="1.10.287.690">
    <property type="entry name" value="Helix hairpin bin"/>
    <property type="match status" value="1"/>
</dbReference>